<sequence length="101" mass="10908">MDYQVFLVSRIGGFVSGDARTIKLLGLGMAAAVLLDAFVIPMLVVPALMHRLGVANWWIRAGSTGSCRASRSRAWRSTPTSRPRLPSRRTFPVATACASFG</sequence>
<organism evidence="2 3">
    <name type="scientific">Pseudonocardia asaccharolytica DSM 44247 = NBRC 16224</name>
    <dbReference type="NCBI Taxonomy" id="1123024"/>
    <lineage>
        <taxon>Bacteria</taxon>
        <taxon>Bacillati</taxon>
        <taxon>Actinomycetota</taxon>
        <taxon>Actinomycetes</taxon>
        <taxon>Pseudonocardiales</taxon>
        <taxon>Pseudonocardiaceae</taxon>
        <taxon>Pseudonocardia</taxon>
    </lineage>
</organism>
<evidence type="ECO:0000313" key="2">
    <source>
        <dbReference type="EMBL" id="GEL19235.1"/>
    </source>
</evidence>
<feature type="transmembrane region" description="Helical" evidence="1">
    <location>
        <begin position="24"/>
        <end position="48"/>
    </location>
</feature>
<dbReference type="Proteomes" id="UP000321328">
    <property type="component" value="Unassembled WGS sequence"/>
</dbReference>
<keyword evidence="1" id="KW-0472">Membrane</keyword>
<proteinExistence type="predicted"/>
<keyword evidence="3" id="KW-1185">Reference proteome</keyword>
<evidence type="ECO:0000313" key="3">
    <source>
        <dbReference type="Proteomes" id="UP000321328"/>
    </source>
</evidence>
<evidence type="ECO:0000256" key="1">
    <source>
        <dbReference type="SAM" id="Phobius"/>
    </source>
</evidence>
<name>A0A511D382_9PSEU</name>
<dbReference type="EMBL" id="BJVI01000033">
    <property type="protein sequence ID" value="GEL19235.1"/>
    <property type="molecule type" value="Genomic_DNA"/>
</dbReference>
<dbReference type="RefSeq" id="WP_028931533.1">
    <property type="nucleotide sequence ID" value="NZ_AUII01000028.1"/>
</dbReference>
<dbReference type="AlphaFoldDB" id="A0A511D382"/>
<evidence type="ECO:0008006" key="4">
    <source>
        <dbReference type="Google" id="ProtNLM"/>
    </source>
</evidence>
<protein>
    <recommendedName>
        <fullName evidence="4">Membrane transport protein MMPL domain-containing protein</fullName>
    </recommendedName>
</protein>
<keyword evidence="1" id="KW-0812">Transmembrane</keyword>
<comment type="caution">
    <text evidence="2">The sequence shown here is derived from an EMBL/GenBank/DDBJ whole genome shotgun (WGS) entry which is preliminary data.</text>
</comment>
<accession>A0A511D382</accession>
<gene>
    <name evidence="2" type="ORF">PA7_30720</name>
</gene>
<dbReference type="STRING" id="1123024.GCA_000423625_04226"/>
<keyword evidence="1" id="KW-1133">Transmembrane helix</keyword>
<reference evidence="2 3" key="1">
    <citation type="submission" date="2019-07" db="EMBL/GenBank/DDBJ databases">
        <title>Whole genome shotgun sequence of Pseudonocardia asaccharolytica NBRC 16224.</title>
        <authorList>
            <person name="Hosoyama A."/>
            <person name="Uohara A."/>
            <person name="Ohji S."/>
            <person name="Ichikawa N."/>
        </authorList>
    </citation>
    <scope>NUCLEOTIDE SEQUENCE [LARGE SCALE GENOMIC DNA]</scope>
    <source>
        <strain evidence="2 3">NBRC 16224</strain>
    </source>
</reference>